<dbReference type="GO" id="GO:1902201">
    <property type="term" value="P:negative regulation of bacterial-type flagellum-dependent cell motility"/>
    <property type="evidence" value="ECO:0007669"/>
    <property type="project" value="TreeGrafter"/>
</dbReference>
<dbReference type="PANTHER" id="PTHR45138:SF9">
    <property type="entry name" value="DIGUANYLATE CYCLASE DGCM-RELATED"/>
    <property type="match status" value="1"/>
</dbReference>
<dbReference type="Pfam" id="PF00990">
    <property type="entry name" value="GGDEF"/>
    <property type="match status" value="1"/>
</dbReference>
<dbReference type="InterPro" id="IPR000014">
    <property type="entry name" value="PAS"/>
</dbReference>
<dbReference type="SMART" id="SM00267">
    <property type="entry name" value="GGDEF"/>
    <property type="match status" value="1"/>
</dbReference>
<dbReference type="Pfam" id="PF08448">
    <property type="entry name" value="PAS_4"/>
    <property type="match status" value="1"/>
</dbReference>
<dbReference type="PROSITE" id="PS50887">
    <property type="entry name" value="GGDEF"/>
    <property type="match status" value="1"/>
</dbReference>
<feature type="domain" description="GGDEF" evidence="5">
    <location>
        <begin position="428"/>
        <end position="560"/>
    </location>
</feature>
<dbReference type="PANTHER" id="PTHR45138">
    <property type="entry name" value="REGULATORY COMPONENTS OF SENSORY TRANSDUCTION SYSTEM"/>
    <property type="match status" value="1"/>
</dbReference>
<comment type="catalytic activity">
    <reaction evidence="3">
        <text>2 GTP = 3',3'-c-di-GMP + 2 diphosphate</text>
        <dbReference type="Rhea" id="RHEA:24898"/>
        <dbReference type="ChEBI" id="CHEBI:33019"/>
        <dbReference type="ChEBI" id="CHEBI:37565"/>
        <dbReference type="ChEBI" id="CHEBI:58805"/>
        <dbReference type="EC" id="2.7.7.65"/>
    </reaction>
</comment>
<dbReference type="InterPro" id="IPR050469">
    <property type="entry name" value="Diguanylate_Cyclase"/>
</dbReference>
<dbReference type="EMBL" id="PVTM01000006">
    <property type="protein sequence ID" value="PRY71817.1"/>
    <property type="molecule type" value="Genomic_DNA"/>
</dbReference>
<dbReference type="NCBIfam" id="TIGR00254">
    <property type="entry name" value="GGDEF"/>
    <property type="match status" value="1"/>
</dbReference>
<dbReference type="Pfam" id="PF13188">
    <property type="entry name" value="PAS_8"/>
    <property type="match status" value="1"/>
</dbReference>
<dbReference type="InterPro" id="IPR029787">
    <property type="entry name" value="Nucleotide_cyclase"/>
</dbReference>
<dbReference type="GO" id="GO:0043709">
    <property type="term" value="P:cell adhesion involved in single-species biofilm formation"/>
    <property type="evidence" value="ECO:0007669"/>
    <property type="project" value="TreeGrafter"/>
</dbReference>
<dbReference type="EC" id="2.7.7.65" evidence="2"/>
<dbReference type="InterPro" id="IPR043128">
    <property type="entry name" value="Rev_trsase/Diguanyl_cyclase"/>
</dbReference>
<dbReference type="SUPFAM" id="SSF55785">
    <property type="entry name" value="PYP-like sensor domain (PAS domain)"/>
    <property type="match status" value="2"/>
</dbReference>
<dbReference type="CDD" id="cd01949">
    <property type="entry name" value="GGDEF"/>
    <property type="match status" value="1"/>
</dbReference>
<comment type="caution">
    <text evidence="6">The sequence shown here is derived from an EMBL/GenBank/DDBJ whole genome shotgun (WGS) entry which is preliminary data.</text>
</comment>
<dbReference type="GO" id="GO:0052621">
    <property type="term" value="F:diguanylate cyclase activity"/>
    <property type="evidence" value="ECO:0007669"/>
    <property type="project" value="UniProtKB-EC"/>
</dbReference>
<evidence type="ECO:0000256" key="2">
    <source>
        <dbReference type="ARBA" id="ARBA00012528"/>
    </source>
</evidence>
<dbReference type="InterPro" id="IPR035965">
    <property type="entry name" value="PAS-like_dom_sf"/>
</dbReference>
<dbReference type="InterPro" id="IPR000160">
    <property type="entry name" value="GGDEF_dom"/>
</dbReference>
<dbReference type="Gene3D" id="3.30.450.20">
    <property type="entry name" value="PAS domain"/>
    <property type="match status" value="2"/>
</dbReference>
<reference evidence="6 7" key="1">
    <citation type="submission" date="2018-03" db="EMBL/GenBank/DDBJ databases">
        <title>Comparative analysis of microorganisms from saline springs in Andes Mountain Range, Colombia.</title>
        <authorList>
            <person name="Rubin E."/>
        </authorList>
    </citation>
    <scope>NUCLEOTIDE SEQUENCE [LARGE SCALE GENOMIC DNA]</scope>
    <source>
        <strain evidence="6 7">USBA 854</strain>
    </source>
</reference>
<evidence type="ECO:0000313" key="7">
    <source>
        <dbReference type="Proteomes" id="UP000239896"/>
    </source>
</evidence>
<evidence type="ECO:0000256" key="3">
    <source>
        <dbReference type="ARBA" id="ARBA00034247"/>
    </source>
</evidence>
<evidence type="ECO:0000259" key="5">
    <source>
        <dbReference type="PROSITE" id="PS50887"/>
    </source>
</evidence>
<dbReference type="SMART" id="SM00091">
    <property type="entry name" value="PAS"/>
    <property type="match status" value="2"/>
</dbReference>
<dbReference type="GO" id="GO:0005886">
    <property type="term" value="C:plasma membrane"/>
    <property type="evidence" value="ECO:0007669"/>
    <property type="project" value="TreeGrafter"/>
</dbReference>
<dbReference type="SUPFAM" id="SSF55073">
    <property type="entry name" value="Nucleotide cyclase"/>
    <property type="match status" value="1"/>
</dbReference>
<name>A0A2T0VNK9_9GAMM</name>
<dbReference type="FunFam" id="3.30.70.270:FF:000001">
    <property type="entry name" value="Diguanylate cyclase domain protein"/>
    <property type="match status" value="1"/>
</dbReference>
<organism evidence="6 7">
    <name type="scientific">Halomonas ventosae</name>
    <dbReference type="NCBI Taxonomy" id="229007"/>
    <lineage>
        <taxon>Bacteria</taxon>
        <taxon>Pseudomonadati</taxon>
        <taxon>Pseudomonadota</taxon>
        <taxon>Gammaproteobacteria</taxon>
        <taxon>Oceanospirillales</taxon>
        <taxon>Halomonadaceae</taxon>
        <taxon>Halomonas</taxon>
    </lineage>
</organism>
<comment type="cofactor">
    <cofactor evidence="1">
        <name>Mg(2+)</name>
        <dbReference type="ChEBI" id="CHEBI:18420"/>
    </cofactor>
</comment>
<evidence type="ECO:0000256" key="1">
    <source>
        <dbReference type="ARBA" id="ARBA00001946"/>
    </source>
</evidence>
<dbReference type="AlphaFoldDB" id="A0A2T0VNK9"/>
<protein>
    <recommendedName>
        <fullName evidence="2">diguanylate cyclase</fullName>
        <ecNumber evidence="2">2.7.7.65</ecNumber>
    </recommendedName>
</protein>
<dbReference type="Gene3D" id="3.30.70.270">
    <property type="match status" value="1"/>
</dbReference>
<dbReference type="CDD" id="cd00130">
    <property type="entry name" value="PAS"/>
    <property type="match status" value="1"/>
</dbReference>
<dbReference type="Proteomes" id="UP000239896">
    <property type="component" value="Unassembled WGS sequence"/>
</dbReference>
<dbReference type="RefSeq" id="WP_106230702.1">
    <property type="nucleotide sequence ID" value="NZ_PVTM01000006.1"/>
</dbReference>
<evidence type="ECO:0000256" key="4">
    <source>
        <dbReference type="SAM" id="MobiDB-lite"/>
    </source>
</evidence>
<evidence type="ECO:0000313" key="6">
    <source>
        <dbReference type="EMBL" id="PRY71817.1"/>
    </source>
</evidence>
<feature type="region of interest" description="Disordered" evidence="4">
    <location>
        <begin position="1"/>
        <end position="22"/>
    </location>
</feature>
<proteinExistence type="predicted"/>
<dbReference type="InterPro" id="IPR013656">
    <property type="entry name" value="PAS_4"/>
</dbReference>
<feature type="compositionally biased region" description="Basic and acidic residues" evidence="4">
    <location>
        <begin position="1"/>
        <end position="18"/>
    </location>
</feature>
<keyword evidence="7" id="KW-1185">Reference proteome</keyword>
<gene>
    <name evidence="6" type="ORF">BCL64_106196</name>
</gene>
<sequence>MTRDDSSPTADTLDHRQGPSDIATSFHNVPQAATHDPTALLDRLQTPIWIFDIEQERMHYANAAAVRLWGAETPQALYARDFSSTMSEATRRRLADYLPRLARGETIDEHWSFYPGGQAISLHCRCSRYLTNKGRTGMLVEGLESDISLDASSLRALEAVRHTPMMVSVFDGQGRQLVRNPAALAARRGQTSFAACFSDRNAAEGLLQRLEGEPRTSLEAIMRVDDRERWHHVDLCRATDPKTGLPMIVMGELDITPRKTLETAQLVSKRQLEVVIEGLDVGLLLEDERRRVIVANQAFCDLFGIEAPPEQLVGMDCREAAESTKAHFMEPEGFVARIEELIVARQKQTRDLLAMANGRFLERAYTPLFVADQYHGHLWVYRDITRQRHQEADWARKASTDPLTGLANRRSFDDAARRVARSVKDDDSQAALLMIDIDRFKVINDTLGHAEGDKGLRLLADTLRHHLRQSDLPCRTGGEEFMVIMPGMSAEEAWAVAWRLLRQIAEATIEAETLPFHFTVSIGATCFLPGDASVETVTRRADAAMYQAKREGRNRVAVRW</sequence>
<accession>A0A2T0VNK9</accession>